<organism evidence="2 3">
    <name type="scientific">Streptomyces katsurahamanus</name>
    <dbReference type="NCBI Taxonomy" id="2577098"/>
    <lineage>
        <taxon>Bacteria</taxon>
        <taxon>Bacillati</taxon>
        <taxon>Actinomycetota</taxon>
        <taxon>Actinomycetes</taxon>
        <taxon>Kitasatosporales</taxon>
        <taxon>Streptomycetaceae</taxon>
        <taxon>Streptomyces</taxon>
    </lineage>
</organism>
<dbReference type="PROSITE" id="PS50075">
    <property type="entry name" value="CARRIER"/>
    <property type="match status" value="1"/>
</dbReference>
<evidence type="ECO:0000259" key="1">
    <source>
        <dbReference type="PROSITE" id="PS50075"/>
    </source>
</evidence>
<dbReference type="Gene3D" id="1.10.1200.10">
    <property type="entry name" value="ACP-like"/>
    <property type="match status" value="1"/>
</dbReference>
<evidence type="ECO:0000313" key="2">
    <source>
        <dbReference type="EMBL" id="MQS35808.1"/>
    </source>
</evidence>
<dbReference type="RefSeq" id="WP_153482308.1">
    <property type="nucleotide sequence ID" value="NZ_VDEQ01000094.1"/>
</dbReference>
<dbReference type="InterPro" id="IPR036736">
    <property type="entry name" value="ACP-like_sf"/>
</dbReference>
<protein>
    <submittedName>
        <fullName evidence="2">Acyl carrier protein</fullName>
    </submittedName>
</protein>
<evidence type="ECO:0000313" key="3">
    <source>
        <dbReference type="Proteomes" id="UP000460558"/>
    </source>
</evidence>
<dbReference type="InterPro" id="IPR009081">
    <property type="entry name" value="PP-bd_ACP"/>
</dbReference>
<dbReference type="Proteomes" id="UP000460558">
    <property type="component" value="Unassembled WGS sequence"/>
</dbReference>
<sequence>MFETLKEILVSKLKVTPDQVTPDATRDDIELDSLSVVELSLILDKECGVRISDDELLDAATVGAMAQLMEERGARA</sequence>
<dbReference type="EMBL" id="VDEQ01000094">
    <property type="protein sequence ID" value="MQS35808.1"/>
    <property type="molecule type" value="Genomic_DNA"/>
</dbReference>
<keyword evidence="3" id="KW-1185">Reference proteome</keyword>
<dbReference type="Pfam" id="PF00550">
    <property type="entry name" value="PP-binding"/>
    <property type="match status" value="1"/>
</dbReference>
<gene>
    <name evidence="2" type="ORF">FFZ77_09370</name>
</gene>
<proteinExistence type="predicted"/>
<reference evidence="2 3" key="1">
    <citation type="submission" date="2019-06" db="EMBL/GenBank/DDBJ databases">
        <title>Comparative genomics and metabolomics analyses of clavulanic acid producing Streptomyces species provides insight into specialized metabolism and evolution of beta-lactam biosynthetic gene clusters.</title>
        <authorList>
            <person name="Moore M.A."/>
            <person name="Cruz-Morales P."/>
            <person name="Barona Gomez F."/>
            <person name="Kapil T."/>
        </authorList>
    </citation>
    <scope>NUCLEOTIDE SEQUENCE [LARGE SCALE GENOMIC DNA]</scope>
    <source>
        <strain evidence="2 3">T-272</strain>
    </source>
</reference>
<comment type="caution">
    <text evidence="2">The sequence shown here is derived from an EMBL/GenBank/DDBJ whole genome shotgun (WGS) entry which is preliminary data.</text>
</comment>
<dbReference type="SUPFAM" id="SSF47336">
    <property type="entry name" value="ACP-like"/>
    <property type="match status" value="1"/>
</dbReference>
<accession>A0ABW9NR65</accession>
<name>A0ABW9NR65_9ACTN</name>
<feature type="domain" description="Carrier" evidence="1">
    <location>
        <begin position="1"/>
        <end position="73"/>
    </location>
</feature>